<dbReference type="PANTHER" id="PTHR36307">
    <property type="entry name" value="FLAGELLA BASAL BODY P-RING FORMATION PROTEIN FLGA"/>
    <property type="match status" value="1"/>
</dbReference>
<dbReference type="CDD" id="cd11614">
    <property type="entry name" value="SAF_CpaB_FlgA_like"/>
    <property type="match status" value="1"/>
</dbReference>
<dbReference type="Pfam" id="PF13144">
    <property type="entry name" value="ChapFlgA"/>
    <property type="match status" value="1"/>
</dbReference>
<comment type="subcellular location">
    <subcellularLocation>
        <location evidence="1">Periplasm</location>
    </subcellularLocation>
</comment>
<keyword evidence="9" id="KW-0282">Flagellum</keyword>
<keyword evidence="9" id="KW-0969">Cilium</keyword>
<keyword evidence="10" id="KW-1185">Reference proteome</keyword>
<dbReference type="RefSeq" id="WP_189417521.1">
    <property type="nucleotide sequence ID" value="NZ_BMYZ01000001.1"/>
</dbReference>
<evidence type="ECO:0000256" key="6">
    <source>
        <dbReference type="ARBA" id="ARBA00025643"/>
    </source>
</evidence>
<sequence>MRFRSFYRIFFLNIAFTPIKQGINRITWFCALAVCFSQSANAQAPIENIGQIELQVARFLTDEYSKTQAIKVEVKVGNLDNRLRLARCDQSLSLNLKDTTNSGGNINVQVACKGTSSWTILVPAQAKVYRSVAVASRTLQRGDVVTEDDLTTEVKDVSEFRMGFSLVPNAIVGKEIKFTVNKGEVFRNSALDAPLVIKRGDTVSMEAAAGEISVKTNGTAVSDGRIGQQIRVKNNQSARVINARVVAAGKVQSIM</sequence>
<keyword evidence="4 7" id="KW-0732">Signal</keyword>
<evidence type="ECO:0000256" key="5">
    <source>
        <dbReference type="ARBA" id="ARBA00022764"/>
    </source>
</evidence>
<dbReference type="NCBIfam" id="TIGR03170">
    <property type="entry name" value="flgA_cterm"/>
    <property type="match status" value="1"/>
</dbReference>
<dbReference type="Pfam" id="PF17656">
    <property type="entry name" value="ChapFlgA_N"/>
    <property type="match status" value="1"/>
</dbReference>
<feature type="domain" description="SAF" evidence="8">
    <location>
        <begin position="130"/>
        <end position="192"/>
    </location>
</feature>
<evidence type="ECO:0000313" key="9">
    <source>
        <dbReference type="EMBL" id="GGY72507.1"/>
    </source>
</evidence>
<feature type="chain" id="PRO_5045040131" description="Flagella basal body P-ring formation protein FlgA" evidence="7">
    <location>
        <begin position="43"/>
        <end position="255"/>
    </location>
</feature>
<evidence type="ECO:0000313" key="10">
    <source>
        <dbReference type="Proteomes" id="UP000619761"/>
    </source>
</evidence>
<dbReference type="EMBL" id="BMYZ01000001">
    <property type="protein sequence ID" value="GGY72507.1"/>
    <property type="molecule type" value="Genomic_DNA"/>
</dbReference>
<dbReference type="Gene3D" id="3.90.1210.10">
    <property type="entry name" value="Antifreeze-like/N-acetylneuraminic acid synthase C-terminal domain"/>
    <property type="match status" value="1"/>
</dbReference>
<keyword evidence="9" id="KW-0966">Cell projection</keyword>
<comment type="similarity">
    <text evidence="2">Belongs to the FlgA family.</text>
</comment>
<reference evidence="10" key="1">
    <citation type="journal article" date="2019" name="Int. J. Syst. Evol. Microbiol.">
        <title>The Global Catalogue of Microorganisms (GCM) 10K type strain sequencing project: providing services to taxonomists for standard genome sequencing and annotation.</title>
        <authorList>
            <consortium name="The Broad Institute Genomics Platform"/>
            <consortium name="The Broad Institute Genome Sequencing Center for Infectious Disease"/>
            <person name="Wu L."/>
            <person name="Ma J."/>
        </authorList>
    </citation>
    <scope>NUCLEOTIDE SEQUENCE [LARGE SCALE GENOMIC DNA]</scope>
    <source>
        <strain evidence="10">KCTC 32239</strain>
    </source>
</reference>
<organism evidence="9 10">
    <name type="scientific">Cellvibrio zantedeschiae</name>
    <dbReference type="NCBI Taxonomy" id="1237077"/>
    <lineage>
        <taxon>Bacteria</taxon>
        <taxon>Pseudomonadati</taxon>
        <taxon>Pseudomonadota</taxon>
        <taxon>Gammaproteobacteria</taxon>
        <taxon>Cellvibrionales</taxon>
        <taxon>Cellvibrionaceae</taxon>
        <taxon>Cellvibrio</taxon>
    </lineage>
</organism>
<dbReference type="Gene3D" id="2.30.30.760">
    <property type="match status" value="1"/>
</dbReference>
<dbReference type="PANTHER" id="PTHR36307:SF1">
    <property type="entry name" value="FLAGELLA BASAL BODY P-RING FORMATION PROTEIN FLGA"/>
    <property type="match status" value="1"/>
</dbReference>
<proteinExistence type="inferred from homology"/>
<dbReference type="SMART" id="SM00858">
    <property type="entry name" value="SAF"/>
    <property type="match status" value="1"/>
</dbReference>
<dbReference type="InterPro" id="IPR017585">
    <property type="entry name" value="SAF_FlgA"/>
</dbReference>
<dbReference type="InterPro" id="IPR013974">
    <property type="entry name" value="SAF"/>
</dbReference>
<evidence type="ECO:0000256" key="7">
    <source>
        <dbReference type="SAM" id="SignalP"/>
    </source>
</evidence>
<dbReference type="InterPro" id="IPR039246">
    <property type="entry name" value="Flagellar_FlgA"/>
</dbReference>
<dbReference type="InterPro" id="IPR041231">
    <property type="entry name" value="FlgA_N"/>
</dbReference>
<name>A0ABQ3AZY4_9GAMM</name>
<keyword evidence="5" id="KW-0574">Periplasm</keyword>
<comment type="caution">
    <text evidence="9">The sequence shown here is derived from an EMBL/GenBank/DDBJ whole genome shotgun (WGS) entry which is preliminary data.</text>
</comment>
<feature type="signal peptide" evidence="7">
    <location>
        <begin position="1"/>
        <end position="42"/>
    </location>
</feature>
<dbReference type="Proteomes" id="UP000619761">
    <property type="component" value="Unassembled WGS sequence"/>
</dbReference>
<gene>
    <name evidence="9" type="primary">flgA</name>
    <name evidence="9" type="ORF">GCM10011613_16870</name>
</gene>
<evidence type="ECO:0000256" key="3">
    <source>
        <dbReference type="ARBA" id="ARBA00014754"/>
    </source>
</evidence>
<evidence type="ECO:0000256" key="2">
    <source>
        <dbReference type="ARBA" id="ARBA00010474"/>
    </source>
</evidence>
<accession>A0ABQ3AZY4</accession>
<evidence type="ECO:0000256" key="1">
    <source>
        <dbReference type="ARBA" id="ARBA00004418"/>
    </source>
</evidence>
<evidence type="ECO:0000259" key="8">
    <source>
        <dbReference type="SMART" id="SM00858"/>
    </source>
</evidence>
<comment type="function">
    <text evidence="6">Involved in the assembly process of the P-ring formation. It may associate with FlgF on the rod constituting a structure essential for the P-ring assembly or may act as a modulator protein for the P-ring assembly.</text>
</comment>
<evidence type="ECO:0000256" key="4">
    <source>
        <dbReference type="ARBA" id="ARBA00022729"/>
    </source>
</evidence>
<protein>
    <recommendedName>
        <fullName evidence="3">Flagella basal body P-ring formation protein FlgA</fullName>
    </recommendedName>
</protein>